<evidence type="ECO:0000256" key="2">
    <source>
        <dbReference type="ARBA" id="ARBA00022801"/>
    </source>
</evidence>
<name>A0A2T2P8K0_CORCC</name>
<feature type="domain" description="Fungal lipase-type" evidence="4">
    <location>
        <begin position="83"/>
        <end position="213"/>
    </location>
</feature>
<dbReference type="AlphaFoldDB" id="A0A2T2P8K0"/>
<dbReference type="Gene3D" id="3.40.50.1820">
    <property type="entry name" value="alpha/beta hydrolase"/>
    <property type="match status" value="1"/>
</dbReference>
<dbReference type="EMBL" id="KZ678128">
    <property type="protein sequence ID" value="PSN73984.1"/>
    <property type="molecule type" value="Genomic_DNA"/>
</dbReference>
<gene>
    <name evidence="5" type="ORF">BS50DRAFT_510637</name>
</gene>
<dbReference type="InterPro" id="IPR029058">
    <property type="entry name" value="AB_hydrolase_fold"/>
</dbReference>
<keyword evidence="1 3" id="KW-0732">Signal</keyword>
<dbReference type="PANTHER" id="PTHR46640:SF1">
    <property type="entry name" value="FUNGAL LIPASE-LIKE DOMAIN-CONTAINING PROTEIN-RELATED"/>
    <property type="match status" value="1"/>
</dbReference>
<dbReference type="GO" id="GO:0016787">
    <property type="term" value="F:hydrolase activity"/>
    <property type="evidence" value="ECO:0007669"/>
    <property type="project" value="UniProtKB-KW"/>
</dbReference>
<organism evidence="5 6">
    <name type="scientific">Corynespora cassiicola Philippines</name>
    <dbReference type="NCBI Taxonomy" id="1448308"/>
    <lineage>
        <taxon>Eukaryota</taxon>
        <taxon>Fungi</taxon>
        <taxon>Dikarya</taxon>
        <taxon>Ascomycota</taxon>
        <taxon>Pezizomycotina</taxon>
        <taxon>Dothideomycetes</taxon>
        <taxon>Pleosporomycetidae</taxon>
        <taxon>Pleosporales</taxon>
        <taxon>Corynesporascaceae</taxon>
        <taxon>Corynespora</taxon>
    </lineage>
</organism>
<evidence type="ECO:0000256" key="3">
    <source>
        <dbReference type="SAM" id="SignalP"/>
    </source>
</evidence>
<sequence>MPSWIIYIFGLFVLLQGSYSAKTPVSQALYDQFLRYTRFSAAAYAALCPNPPGSAVVARFFDQKATDTQAFLMRDDSTKELILTFRGTSTAQDLITDFDQELVAYTSSGVTCNGCTVHKGYLEQWNSIADAVKAAIQDQSRSYKLTITGHSMGASLAVLAASSLKGQEFDLICYSFGQPRTGNSEFADYINTVLPQDILFRVTHENDGVPQTITMADGYRHHKTEYWALDPPSARNTFQCEGDEPVDCNNSVPGTGLGANGTGINAAHLRYFGISIGNPLNPGLTDCF</sequence>
<keyword evidence="6" id="KW-1185">Reference proteome</keyword>
<dbReference type="Pfam" id="PF01764">
    <property type="entry name" value="Lipase_3"/>
    <property type="match status" value="1"/>
</dbReference>
<dbReference type="PANTHER" id="PTHR46640">
    <property type="entry name" value="TRIACYLGLYCEROL LIPASE, PUTATIVE (AFU_ORTHOLOGUE AFUA_6G06510)-RELATED"/>
    <property type="match status" value="1"/>
</dbReference>
<dbReference type="STRING" id="1448308.A0A2T2P8K0"/>
<proteinExistence type="predicted"/>
<evidence type="ECO:0000259" key="4">
    <source>
        <dbReference type="Pfam" id="PF01764"/>
    </source>
</evidence>
<evidence type="ECO:0000313" key="5">
    <source>
        <dbReference type="EMBL" id="PSN73984.1"/>
    </source>
</evidence>
<keyword evidence="2 5" id="KW-0378">Hydrolase</keyword>
<dbReference type="InterPro" id="IPR002921">
    <property type="entry name" value="Fungal_lipase-type"/>
</dbReference>
<dbReference type="Proteomes" id="UP000240883">
    <property type="component" value="Unassembled WGS sequence"/>
</dbReference>
<dbReference type="InterPro" id="IPR051299">
    <property type="entry name" value="AB_hydrolase_lip/est"/>
</dbReference>
<feature type="signal peptide" evidence="3">
    <location>
        <begin position="1"/>
        <end position="20"/>
    </location>
</feature>
<dbReference type="SUPFAM" id="SSF53474">
    <property type="entry name" value="alpha/beta-Hydrolases"/>
    <property type="match status" value="1"/>
</dbReference>
<feature type="chain" id="PRO_5015505455" evidence="3">
    <location>
        <begin position="21"/>
        <end position="288"/>
    </location>
</feature>
<evidence type="ECO:0000256" key="1">
    <source>
        <dbReference type="ARBA" id="ARBA00022729"/>
    </source>
</evidence>
<reference evidence="5 6" key="1">
    <citation type="journal article" date="2018" name="Front. Microbiol.">
        <title>Genome-Wide Analysis of Corynespora cassiicola Leaf Fall Disease Putative Effectors.</title>
        <authorList>
            <person name="Lopez D."/>
            <person name="Ribeiro S."/>
            <person name="Label P."/>
            <person name="Fumanal B."/>
            <person name="Venisse J.S."/>
            <person name="Kohler A."/>
            <person name="de Oliveira R.R."/>
            <person name="Labutti K."/>
            <person name="Lipzen A."/>
            <person name="Lail K."/>
            <person name="Bauer D."/>
            <person name="Ohm R.A."/>
            <person name="Barry K.W."/>
            <person name="Spatafora J."/>
            <person name="Grigoriev I.V."/>
            <person name="Martin F.M."/>
            <person name="Pujade-Renaud V."/>
        </authorList>
    </citation>
    <scope>NUCLEOTIDE SEQUENCE [LARGE SCALE GENOMIC DNA]</scope>
    <source>
        <strain evidence="5 6">Philippines</strain>
    </source>
</reference>
<accession>A0A2T2P8K0</accession>
<protein>
    <submittedName>
        <fullName evidence="5">Alpha/beta-hydrolase</fullName>
    </submittedName>
</protein>
<dbReference type="OrthoDB" id="426718at2759"/>
<dbReference type="GO" id="GO:0006629">
    <property type="term" value="P:lipid metabolic process"/>
    <property type="evidence" value="ECO:0007669"/>
    <property type="project" value="InterPro"/>
</dbReference>
<dbReference type="CDD" id="cd00519">
    <property type="entry name" value="Lipase_3"/>
    <property type="match status" value="1"/>
</dbReference>
<evidence type="ECO:0000313" key="6">
    <source>
        <dbReference type="Proteomes" id="UP000240883"/>
    </source>
</evidence>